<evidence type="ECO:0000256" key="6">
    <source>
        <dbReference type="PROSITE-ProRule" id="PRU00175"/>
    </source>
</evidence>
<proteinExistence type="predicted"/>
<feature type="compositionally biased region" description="Basic and acidic residues" evidence="7">
    <location>
        <begin position="340"/>
        <end position="374"/>
    </location>
</feature>
<accession>A0A0C3AYW3</accession>
<dbReference type="GO" id="GO:0016567">
    <property type="term" value="P:protein ubiquitination"/>
    <property type="evidence" value="ECO:0007669"/>
    <property type="project" value="UniProtKB-UniPathway"/>
</dbReference>
<feature type="compositionally biased region" description="Basic residues" evidence="7">
    <location>
        <begin position="224"/>
        <end position="233"/>
    </location>
</feature>
<keyword evidence="4" id="KW-0808">Transferase</keyword>
<evidence type="ECO:0000256" key="7">
    <source>
        <dbReference type="SAM" id="MobiDB-lite"/>
    </source>
</evidence>
<reference evidence="9 10" key="1">
    <citation type="submission" date="2014-04" db="EMBL/GenBank/DDBJ databases">
        <authorList>
            <consortium name="DOE Joint Genome Institute"/>
            <person name="Kuo A."/>
            <person name="Zuccaro A."/>
            <person name="Kohler A."/>
            <person name="Nagy L.G."/>
            <person name="Floudas D."/>
            <person name="Copeland A."/>
            <person name="Barry K.W."/>
            <person name="Cichocki N."/>
            <person name="Veneault-Fourrey C."/>
            <person name="LaButti K."/>
            <person name="Lindquist E.A."/>
            <person name="Lipzen A."/>
            <person name="Lundell T."/>
            <person name="Morin E."/>
            <person name="Murat C."/>
            <person name="Sun H."/>
            <person name="Tunlid A."/>
            <person name="Henrissat B."/>
            <person name="Grigoriev I.V."/>
            <person name="Hibbett D.S."/>
            <person name="Martin F."/>
            <person name="Nordberg H.P."/>
            <person name="Cantor M.N."/>
            <person name="Hua S.X."/>
        </authorList>
    </citation>
    <scope>NUCLEOTIDE SEQUENCE [LARGE SCALE GENOMIC DNA]</scope>
    <source>
        <strain evidence="9 10">MAFF 305830</strain>
    </source>
</reference>
<dbReference type="Gene3D" id="3.30.40.10">
    <property type="entry name" value="Zinc/RING finger domain, C3HC4 (zinc finger)"/>
    <property type="match status" value="1"/>
</dbReference>
<dbReference type="EMBL" id="KN824287">
    <property type="protein sequence ID" value="KIM29715.1"/>
    <property type="molecule type" value="Genomic_DNA"/>
</dbReference>
<keyword evidence="6" id="KW-0862">Zinc</keyword>
<dbReference type="InterPro" id="IPR045103">
    <property type="entry name" value="RNF5/RNF185-like"/>
</dbReference>
<dbReference type="EC" id="2.3.2.27" evidence="3"/>
<evidence type="ECO:0000256" key="1">
    <source>
        <dbReference type="ARBA" id="ARBA00000900"/>
    </source>
</evidence>
<feature type="compositionally biased region" description="Polar residues" evidence="7">
    <location>
        <begin position="162"/>
        <end position="178"/>
    </location>
</feature>
<keyword evidence="5" id="KW-0833">Ubl conjugation pathway</keyword>
<evidence type="ECO:0000313" key="10">
    <source>
        <dbReference type="Proteomes" id="UP000054097"/>
    </source>
</evidence>
<evidence type="ECO:0000256" key="3">
    <source>
        <dbReference type="ARBA" id="ARBA00012483"/>
    </source>
</evidence>
<dbReference type="GO" id="GO:0006511">
    <property type="term" value="P:ubiquitin-dependent protein catabolic process"/>
    <property type="evidence" value="ECO:0007669"/>
    <property type="project" value="InterPro"/>
</dbReference>
<evidence type="ECO:0000259" key="8">
    <source>
        <dbReference type="PROSITE" id="PS50089"/>
    </source>
</evidence>
<sequence length="528" mass="57412">MSAATSSLASPTSAHLISPQSAVSYTPYTNAQRPLASASLAQAIPLPSNALAAEADAPLNLGLDEEEVVWGGESVGLGFGLLSRLKDKTNALLEAIDWDCRICGKTATDPCVTRCGHLFCWSHLTKHLASVPLCPKCTSPLSMDRDVVQVFGRPKAIPSDAPWTNANQTPGSTGSTADLINRSELASPARELSIPPPSVSPVPLRSRSTSSLDSSSQETTERNRKQKSRKRALKPLTKIQPIRSKSDDSAPRPPNVLVTRPDSDSSRSDSRGLSDNAKEEKEEDPWLAWRRLSDANTVVPGSSSRTQRPSAVRLYSQDNLRPPSPQLRTKQFRPGWATRQKQESTDSFDDDLRQSIEVKFTRGSQFDDRNRQQAEAESEDDDADGNVIYLHSPAFKKATLGLELDLAPKILSPTPKYAYSQSASGLENAVLSPQTTTATEDDFKAHGRKWFEEHRRSSGLDSMVVTPPTTSFRPSDIASSHDFSSLKVAVKDATGGVEEKKQGSIMTDPIGRALCVFAVVLLVKILLK</sequence>
<organism evidence="9 10">
    <name type="scientific">Serendipita vermifera MAFF 305830</name>
    <dbReference type="NCBI Taxonomy" id="933852"/>
    <lineage>
        <taxon>Eukaryota</taxon>
        <taxon>Fungi</taxon>
        <taxon>Dikarya</taxon>
        <taxon>Basidiomycota</taxon>
        <taxon>Agaricomycotina</taxon>
        <taxon>Agaricomycetes</taxon>
        <taxon>Sebacinales</taxon>
        <taxon>Serendipitaceae</taxon>
        <taxon>Serendipita</taxon>
    </lineage>
</organism>
<dbReference type="Proteomes" id="UP000054097">
    <property type="component" value="Unassembled WGS sequence"/>
</dbReference>
<feature type="compositionally biased region" description="Low complexity" evidence="7">
    <location>
        <begin position="201"/>
        <end position="216"/>
    </location>
</feature>
<dbReference type="AlphaFoldDB" id="A0A0C3AYW3"/>
<comment type="catalytic activity">
    <reaction evidence="1">
        <text>S-ubiquitinyl-[E2 ubiquitin-conjugating enzyme]-L-cysteine + [acceptor protein]-L-lysine = [E2 ubiquitin-conjugating enzyme]-L-cysteine + N(6)-ubiquitinyl-[acceptor protein]-L-lysine.</text>
        <dbReference type="EC" id="2.3.2.27"/>
    </reaction>
</comment>
<dbReference type="InterPro" id="IPR013083">
    <property type="entry name" value="Znf_RING/FYVE/PHD"/>
</dbReference>
<feature type="domain" description="RING-type" evidence="8">
    <location>
        <begin position="100"/>
        <end position="138"/>
    </location>
</feature>
<feature type="compositionally biased region" description="Basic and acidic residues" evidence="7">
    <location>
        <begin position="261"/>
        <end position="280"/>
    </location>
</feature>
<dbReference type="InterPro" id="IPR001841">
    <property type="entry name" value="Znf_RING"/>
</dbReference>
<dbReference type="GO" id="GO:0005783">
    <property type="term" value="C:endoplasmic reticulum"/>
    <property type="evidence" value="ECO:0007669"/>
    <property type="project" value="InterPro"/>
</dbReference>
<dbReference type="HOGENOM" id="CLU_515969_0_0_1"/>
<evidence type="ECO:0000256" key="5">
    <source>
        <dbReference type="ARBA" id="ARBA00022786"/>
    </source>
</evidence>
<feature type="region of interest" description="Disordered" evidence="7">
    <location>
        <begin position="297"/>
        <end position="385"/>
    </location>
</feature>
<evidence type="ECO:0000256" key="4">
    <source>
        <dbReference type="ARBA" id="ARBA00022679"/>
    </source>
</evidence>
<reference evidence="10" key="2">
    <citation type="submission" date="2015-01" db="EMBL/GenBank/DDBJ databases">
        <title>Evolutionary Origins and Diversification of the Mycorrhizal Mutualists.</title>
        <authorList>
            <consortium name="DOE Joint Genome Institute"/>
            <consortium name="Mycorrhizal Genomics Consortium"/>
            <person name="Kohler A."/>
            <person name="Kuo A."/>
            <person name="Nagy L.G."/>
            <person name="Floudas D."/>
            <person name="Copeland A."/>
            <person name="Barry K.W."/>
            <person name="Cichocki N."/>
            <person name="Veneault-Fourrey C."/>
            <person name="LaButti K."/>
            <person name="Lindquist E.A."/>
            <person name="Lipzen A."/>
            <person name="Lundell T."/>
            <person name="Morin E."/>
            <person name="Murat C."/>
            <person name="Riley R."/>
            <person name="Ohm R."/>
            <person name="Sun H."/>
            <person name="Tunlid A."/>
            <person name="Henrissat B."/>
            <person name="Grigoriev I.V."/>
            <person name="Hibbett D.S."/>
            <person name="Martin F."/>
        </authorList>
    </citation>
    <scope>NUCLEOTIDE SEQUENCE [LARGE SCALE GENOMIC DNA]</scope>
    <source>
        <strain evidence="10">MAFF 305830</strain>
    </source>
</reference>
<name>A0A0C3AYW3_SERVB</name>
<dbReference type="SUPFAM" id="SSF57850">
    <property type="entry name" value="RING/U-box"/>
    <property type="match status" value="1"/>
</dbReference>
<dbReference type="STRING" id="933852.A0A0C3AYW3"/>
<gene>
    <name evidence="9" type="ORF">M408DRAFT_328580</name>
</gene>
<dbReference type="PANTHER" id="PTHR12313">
    <property type="entry name" value="E3 UBIQUITIN-PROTEIN LIGASE RNF5-RELATED"/>
    <property type="match status" value="1"/>
</dbReference>
<evidence type="ECO:0000256" key="2">
    <source>
        <dbReference type="ARBA" id="ARBA00004906"/>
    </source>
</evidence>
<dbReference type="UniPathway" id="UPA00143"/>
<feature type="compositionally biased region" description="Polar residues" evidence="7">
    <location>
        <begin position="297"/>
        <end position="309"/>
    </location>
</feature>
<protein>
    <recommendedName>
        <fullName evidence="3">RING-type E3 ubiquitin transferase</fullName>
        <ecNumber evidence="3">2.3.2.27</ecNumber>
    </recommendedName>
</protein>
<evidence type="ECO:0000313" key="9">
    <source>
        <dbReference type="EMBL" id="KIM29715.1"/>
    </source>
</evidence>
<keyword evidence="6" id="KW-0479">Metal-binding</keyword>
<dbReference type="PROSITE" id="PS50089">
    <property type="entry name" value="ZF_RING_2"/>
    <property type="match status" value="1"/>
</dbReference>
<keyword evidence="6" id="KW-0863">Zinc-finger</keyword>
<comment type="pathway">
    <text evidence="2">Protein modification; protein ubiquitination.</text>
</comment>
<feature type="region of interest" description="Disordered" evidence="7">
    <location>
        <begin position="158"/>
        <end position="285"/>
    </location>
</feature>
<keyword evidence="10" id="KW-1185">Reference proteome</keyword>
<dbReference type="OrthoDB" id="3264023at2759"/>
<dbReference type="GO" id="GO:0008270">
    <property type="term" value="F:zinc ion binding"/>
    <property type="evidence" value="ECO:0007669"/>
    <property type="project" value="UniProtKB-KW"/>
</dbReference>
<dbReference type="GO" id="GO:0061630">
    <property type="term" value="F:ubiquitin protein ligase activity"/>
    <property type="evidence" value="ECO:0007669"/>
    <property type="project" value="UniProtKB-EC"/>
</dbReference>